<evidence type="ECO:0000313" key="2">
    <source>
        <dbReference type="Proteomes" id="UP001267710"/>
    </source>
</evidence>
<keyword evidence="2" id="KW-1185">Reference proteome</keyword>
<accession>A0ABU1IB72</accession>
<dbReference type="EMBL" id="JAVIZX010000001">
    <property type="protein sequence ID" value="MDR6213703.1"/>
    <property type="molecule type" value="Genomic_DNA"/>
</dbReference>
<gene>
    <name evidence="1" type="ORF">QE399_001392</name>
</gene>
<sequence>MDPPAQPVWEMLRDYRGPDLGRAAEDVEVLSALSWCATREAIPEWLGAARSQGDAPEPVQALAAEHAQVQRLCARLSDRDYALRLSILRLHARAGQVEAQLAFLDVGPTGRWLDPDREHLPLDGPQLAAWRQELLEYLSQAAAVRPGDALSTLAFLYDPGTPVQADDPVFGPLRDPVEGHAYRLLWQDYPSSTVSPSSAAAFVRREAARLTSEQRAQAHARAAVLRRQWALPPPPVAASR</sequence>
<reference evidence="1 2" key="1">
    <citation type="submission" date="2023-08" db="EMBL/GenBank/DDBJ databases">
        <title>Functional and genomic diversity of the sorghum phyllosphere microbiome.</title>
        <authorList>
            <person name="Shade A."/>
        </authorList>
    </citation>
    <scope>NUCLEOTIDE SEQUENCE [LARGE SCALE GENOMIC DNA]</scope>
    <source>
        <strain evidence="1 2">SORGH_AS_0335</strain>
    </source>
</reference>
<organism evidence="1 2">
    <name type="scientific">Paracidovorax wautersii</name>
    <dbReference type="NCBI Taxonomy" id="1177982"/>
    <lineage>
        <taxon>Bacteria</taxon>
        <taxon>Pseudomonadati</taxon>
        <taxon>Pseudomonadota</taxon>
        <taxon>Betaproteobacteria</taxon>
        <taxon>Burkholderiales</taxon>
        <taxon>Comamonadaceae</taxon>
        <taxon>Paracidovorax</taxon>
    </lineage>
</organism>
<protein>
    <submittedName>
        <fullName evidence="1">Uncharacterized protein</fullName>
    </submittedName>
</protein>
<evidence type="ECO:0000313" key="1">
    <source>
        <dbReference type="EMBL" id="MDR6213703.1"/>
    </source>
</evidence>
<proteinExistence type="predicted"/>
<dbReference type="Proteomes" id="UP001267710">
    <property type="component" value="Unassembled WGS sequence"/>
</dbReference>
<name>A0ABU1IB72_9BURK</name>
<comment type="caution">
    <text evidence="1">The sequence shown here is derived from an EMBL/GenBank/DDBJ whole genome shotgun (WGS) entry which is preliminary data.</text>
</comment>
<dbReference type="RefSeq" id="WP_309827452.1">
    <property type="nucleotide sequence ID" value="NZ_JAVIZX010000001.1"/>
</dbReference>